<feature type="transmembrane region" description="Helical" evidence="1">
    <location>
        <begin position="71"/>
        <end position="91"/>
    </location>
</feature>
<keyword evidence="3" id="KW-1185">Reference proteome</keyword>
<sequence length="133" mass="13745">MASPLRVRTLPEIWRFAFIGAIASLPITVLVNWLPNSEATIGAGIMIFGAFIAGIIAATRASDPSAAGLRAGFIGGVFGLLIFLVTAGTTATWSRSSVIFFVFASGLVVCVAPLFGRGCGRVGGWVANTIASR</sequence>
<dbReference type="Proteomes" id="UP000199199">
    <property type="component" value="Unassembled WGS sequence"/>
</dbReference>
<dbReference type="OrthoDB" id="343058at2157"/>
<gene>
    <name evidence="2" type="ORF">SAMN04488556_0267</name>
</gene>
<evidence type="ECO:0000256" key="1">
    <source>
        <dbReference type="SAM" id="Phobius"/>
    </source>
</evidence>
<dbReference type="Pfam" id="PF17647">
    <property type="entry name" value="DUF5518"/>
    <property type="match status" value="1"/>
</dbReference>
<accession>A0A1I6P1R1</accession>
<evidence type="ECO:0000313" key="2">
    <source>
        <dbReference type="EMBL" id="SFS34137.1"/>
    </source>
</evidence>
<keyword evidence="1" id="KW-1133">Transmembrane helix</keyword>
<reference evidence="3" key="1">
    <citation type="submission" date="2016-10" db="EMBL/GenBank/DDBJ databases">
        <authorList>
            <person name="Varghese N."/>
            <person name="Submissions S."/>
        </authorList>
    </citation>
    <scope>NUCLEOTIDE SEQUENCE [LARGE SCALE GENOMIC DNA]</scope>
    <source>
        <strain evidence="3">DSM 22427</strain>
    </source>
</reference>
<proteinExistence type="predicted"/>
<dbReference type="InterPro" id="IPR040493">
    <property type="entry name" value="DUF5518"/>
</dbReference>
<name>A0A1I6P1R1_9EURY</name>
<keyword evidence="1" id="KW-0812">Transmembrane</keyword>
<dbReference type="AlphaFoldDB" id="A0A1I6P1R1"/>
<keyword evidence="1" id="KW-0472">Membrane</keyword>
<evidence type="ECO:0000313" key="3">
    <source>
        <dbReference type="Proteomes" id="UP000199199"/>
    </source>
</evidence>
<evidence type="ECO:0008006" key="4">
    <source>
        <dbReference type="Google" id="ProtNLM"/>
    </source>
</evidence>
<dbReference type="RefSeq" id="WP_092900558.1">
    <property type="nucleotide sequence ID" value="NZ_FOZS01000001.1"/>
</dbReference>
<dbReference type="EMBL" id="FOZS01000001">
    <property type="protein sequence ID" value="SFS34137.1"/>
    <property type="molecule type" value="Genomic_DNA"/>
</dbReference>
<protein>
    <recommendedName>
        <fullName evidence="4">TIGR04086 family membrane protein</fullName>
    </recommendedName>
</protein>
<feature type="transmembrane region" description="Helical" evidence="1">
    <location>
        <begin position="97"/>
        <end position="115"/>
    </location>
</feature>
<feature type="transmembrane region" description="Helical" evidence="1">
    <location>
        <begin position="12"/>
        <end position="34"/>
    </location>
</feature>
<organism evidence="2 3">
    <name type="scientific">Halostagnicola kamekurae</name>
    <dbReference type="NCBI Taxonomy" id="619731"/>
    <lineage>
        <taxon>Archaea</taxon>
        <taxon>Methanobacteriati</taxon>
        <taxon>Methanobacteriota</taxon>
        <taxon>Stenosarchaea group</taxon>
        <taxon>Halobacteria</taxon>
        <taxon>Halobacteriales</taxon>
        <taxon>Natrialbaceae</taxon>
        <taxon>Halostagnicola</taxon>
    </lineage>
</organism>
<feature type="transmembrane region" description="Helical" evidence="1">
    <location>
        <begin position="40"/>
        <end position="59"/>
    </location>
</feature>